<evidence type="ECO:0000256" key="4">
    <source>
        <dbReference type="ARBA" id="ARBA00008102"/>
    </source>
</evidence>
<dbReference type="Gene3D" id="2.70.50.40">
    <property type="entry name" value="GMP phosphodiesterase, delta subunit"/>
    <property type="match status" value="1"/>
</dbReference>
<keyword evidence="13" id="KW-0677">Repeat</keyword>
<dbReference type="Pfam" id="PF00030">
    <property type="entry name" value="Crystall"/>
    <property type="match status" value="2"/>
</dbReference>
<name>A0AAV2J1J0_KNICA</name>
<evidence type="ECO:0000256" key="10">
    <source>
        <dbReference type="ARBA" id="ARBA00022583"/>
    </source>
</evidence>
<dbReference type="FunFam" id="2.60.20.10:FF:000005">
    <property type="entry name" value="Crystallin, beta B1"/>
    <property type="match status" value="1"/>
</dbReference>
<keyword evidence="7" id="KW-0813">Transport</keyword>
<protein>
    <recommendedName>
        <fullName evidence="6">Protein unc-119 homolog A</fullName>
    </recommendedName>
</protein>
<evidence type="ECO:0000256" key="7">
    <source>
        <dbReference type="ARBA" id="ARBA00022448"/>
    </source>
</evidence>
<keyword evidence="16" id="KW-0206">Cytoskeleton</keyword>
<keyword evidence="11" id="KW-0716">Sensory transduction</keyword>
<dbReference type="GO" id="GO:0051233">
    <property type="term" value="C:spindle midzone"/>
    <property type="evidence" value="ECO:0007669"/>
    <property type="project" value="TreeGrafter"/>
</dbReference>
<dbReference type="InterPro" id="IPR001064">
    <property type="entry name" value="Beta/gamma_crystallin"/>
</dbReference>
<dbReference type="FunFam" id="2.70.50.40:FF:000001">
    <property type="entry name" value="protein unc-119 homolog A"/>
    <property type="match status" value="1"/>
</dbReference>
<evidence type="ECO:0000256" key="14">
    <source>
        <dbReference type="ARBA" id="ARBA00022927"/>
    </source>
</evidence>
<dbReference type="InterPro" id="IPR011024">
    <property type="entry name" value="G_crystallin-like"/>
</dbReference>
<dbReference type="SUPFAM" id="SSF81296">
    <property type="entry name" value="E set domains"/>
    <property type="match status" value="1"/>
</dbReference>
<dbReference type="InterPro" id="IPR051519">
    <property type="entry name" value="PDE6D_unc-119_myristoyl-bd"/>
</dbReference>
<evidence type="ECO:0000256" key="11">
    <source>
        <dbReference type="ARBA" id="ARBA00022606"/>
    </source>
</evidence>
<dbReference type="GO" id="GO:0005212">
    <property type="term" value="F:structural constituent of eye lens"/>
    <property type="evidence" value="ECO:0007669"/>
    <property type="project" value="UniProtKB-KW"/>
</dbReference>
<dbReference type="InterPro" id="IPR037036">
    <property type="entry name" value="PDED_dom_sf"/>
</dbReference>
<comment type="subunit">
    <text evidence="18">Homo/heterodimer, or complexes of higher-order. The structure of beta-crystallin oligomers seems to be stabilized through interactions between the N-terminal arms.</text>
</comment>
<evidence type="ECO:0000256" key="12">
    <source>
        <dbReference type="ARBA" id="ARBA00022613"/>
    </source>
</evidence>
<dbReference type="GO" id="GO:1900186">
    <property type="term" value="P:negative regulation of clathrin-dependent endocytosis"/>
    <property type="evidence" value="ECO:0007669"/>
    <property type="project" value="TreeGrafter"/>
</dbReference>
<dbReference type="EMBL" id="OZ035832">
    <property type="protein sequence ID" value="CAL1570371.1"/>
    <property type="molecule type" value="Genomic_DNA"/>
</dbReference>
<keyword evidence="22" id="KW-1185">Reference proteome</keyword>
<evidence type="ECO:0000256" key="6">
    <source>
        <dbReference type="ARBA" id="ARBA00020727"/>
    </source>
</evidence>
<dbReference type="FunFam" id="2.60.20.10:FF:000002">
    <property type="entry name" value="Crystallin, beta B2"/>
    <property type="match status" value="1"/>
</dbReference>
<dbReference type="InterPro" id="IPR008015">
    <property type="entry name" value="PDED_dom"/>
</dbReference>
<feature type="domain" description="Beta/gamma crystallin 'Greek key'" evidence="20">
    <location>
        <begin position="111"/>
        <end position="152"/>
    </location>
</feature>
<organism evidence="21 22">
    <name type="scientific">Knipowitschia caucasica</name>
    <name type="common">Caucasian dwarf goby</name>
    <name type="synonym">Pomatoschistus caucasicus</name>
    <dbReference type="NCBI Taxonomy" id="637954"/>
    <lineage>
        <taxon>Eukaryota</taxon>
        <taxon>Metazoa</taxon>
        <taxon>Chordata</taxon>
        <taxon>Craniata</taxon>
        <taxon>Vertebrata</taxon>
        <taxon>Euteleostomi</taxon>
        <taxon>Actinopterygii</taxon>
        <taxon>Neopterygii</taxon>
        <taxon>Teleostei</taxon>
        <taxon>Neoteleostei</taxon>
        <taxon>Acanthomorphata</taxon>
        <taxon>Gobiaria</taxon>
        <taxon>Gobiiformes</taxon>
        <taxon>Gobioidei</taxon>
        <taxon>Gobiidae</taxon>
        <taxon>Gobiinae</taxon>
        <taxon>Knipowitschia</taxon>
    </lineage>
</organism>
<evidence type="ECO:0000256" key="16">
    <source>
        <dbReference type="ARBA" id="ARBA00023212"/>
    </source>
</evidence>
<dbReference type="GO" id="GO:0045171">
    <property type="term" value="C:intercellular bridge"/>
    <property type="evidence" value="ECO:0007669"/>
    <property type="project" value="TreeGrafter"/>
</dbReference>
<evidence type="ECO:0000256" key="1">
    <source>
        <dbReference type="ARBA" id="ARBA00003689"/>
    </source>
</evidence>
<dbReference type="AlphaFoldDB" id="A0AAV2J1J0"/>
<evidence type="ECO:0000256" key="9">
    <source>
        <dbReference type="ARBA" id="ARBA00022553"/>
    </source>
</evidence>
<evidence type="ECO:0000256" key="2">
    <source>
        <dbReference type="ARBA" id="ARBA00004300"/>
    </source>
</evidence>
<comment type="subcellular location">
    <subcellularLocation>
        <location evidence="2">Cytoplasm</location>
        <location evidence="2">Cytoskeleton</location>
        <location evidence="2">Microtubule organizing center</location>
        <location evidence="2">Centrosome</location>
    </subcellularLocation>
    <subcellularLocation>
        <location evidence="3">Cytoplasm</location>
        <location evidence="3">Cytoskeleton</location>
        <location evidence="3">Spindle pole</location>
    </subcellularLocation>
</comment>
<reference evidence="21 22" key="1">
    <citation type="submission" date="2024-04" db="EMBL/GenBank/DDBJ databases">
        <authorList>
            <person name="Waldvogel A.-M."/>
            <person name="Schoenle A."/>
        </authorList>
    </citation>
    <scope>NUCLEOTIDE SEQUENCE [LARGE SCALE GENOMIC DNA]</scope>
</reference>
<dbReference type="PANTHER" id="PTHR12951:SF5">
    <property type="entry name" value="PROTEIN UNC-119 HOMOLOG A"/>
    <property type="match status" value="1"/>
</dbReference>
<keyword evidence="15" id="KW-0446">Lipid-binding</keyword>
<feature type="domain" description="Beta/gamma crystallin 'Greek key'" evidence="20">
    <location>
        <begin position="21"/>
        <end position="60"/>
    </location>
</feature>
<feature type="domain" description="Beta/gamma crystallin 'Greek key'" evidence="20">
    <location>
        <begin position="61"/>
        <end position="105"/>
    </location>
</feature>
<keyword evidence="9" id="KW-0597">Phosphoprotein</keyword>
<sequence length="442" mass="51258">MSHSGAQGSIGSHPGMGMRNYKIYFYEFENFQGRRMDIHGECKNLCEKGMDRVGSIRVECGPWVGYEQQNMNGEMFILEKGEYPRWDTWSNSHRCDRFMSVRPMRMDPQDHKICLFECPNFEGRKMEVCDEDIPSLWSYGFQDRVASIQVTGGTWVGYQYPGYRGYQYVFEMGPYKHWNEWGAHHPQIQSIRRPDRVSPNQAKASARPLALALRDAEQRVGSTFYSFTQVQEPSSLDMKVQQGCNSTDMGIPVRTEEELRRNAVITPEDVLGLQKITKNYLCSPEENVHMIDFTRFKIRDMETGTVLFEITKPPTPAGGRKQSDPNAGRFVRYQFTPAFLQLRQVGATVEFTVGDAPINNFRMIERHYFRDQLLKSFDFEFGFCMPSSKNTCEHIYEFPALSEDIMREMILHPYETQSDSFYFVDNKLVMHNKADYSYSGGP</sequence>
<feature type="domain" description="Beta/gamma crystallin 'Greek key'" evidence="20">
    <location>
        <begin position="153"/>
        <end position="195"/>
    </location>
</feature>
<keyword evidence="17" id="KW-0844">Vision</keyword>
<evidence type="ECO:0000256" key="3">
    <source>
        <dbReference type="ARBA" id="ARBA00004647"/>
    </source>
</evidence>
<evidence type="ECO:0000256" key="5">
    <source>
        <dbReference type="ARBA" id="ARBA00009646"/>
    </source>
</evidence>
<dbReference type="Proteomes" id="UP001497482">
    <property type="component" value="Chromosome 10"/>
</dbReference>
<evidence type="ECO:0000313" key="22">
    <source>
        <dbReference type="Proteomes" id="UP001497482"/>
    </source>
</evidence>
<keyword evidence="14" id="KW-0653">Protein transport</keyword>
<gene>
    <name evidence="21" type="ORF">KC01_LOCUS2683</name>
</gene>
<dbReference type="GO" id="GO:0007399">
    <property type="term" value="P:nervous system development"/>
    <property type="evidence" value="ECO:0007669"/>
    <property type="project" value="TreeGrafter"/>
</dbReference>
<dbReference type="GO" id="GO:0042953">
    <property type="term" value="P:lipoprotein transport"/>
    <property type="evidence" value="ECO:0007669"/>
    <property type="project" value="TreeGrafter"/>
</dbReference>
<evidence type="ECO:0000313" key="21">
    <source>
        <dbReference type="EMBL" id="CAL1570371.1"/>
    </source>
</evidence>
<dbReference type="PROSITE" id="PS50915">
    <property type="entry name" value="CRYSTALLIN_BETA_GAMMA"/>
    <property type="match status" value="4"/>
</dbReference>
<comment type="similarity">
    <text evidence="4">Belongs to the PDE6D/unc-119 family.</text>
</comment>
<keyword evidence="8" id="KW-0963">Cytoplasm</keyword>
<proteinExistence type="inferred from homology"/>
<dbReference type="PANTHER" id="PTHR12951">
    <property type="entry name" value="RETINAL PROTEIN 4"/>
    <property type="match status" value="1"/>
</dbReference>
<evidence type="ECO:0000256" key="19">
    <source>
        <dbReference type="ARBA" id="ARBA00045349"/>
    </source>
</evidence>
<evidence type="ECO:0000259" key="20">
    <source>
        <dbReference type="PROSITE" id="PS50915"/>
    </source>
</evidence>
<dbReference type="SMART" id="SM00247">
    <property type="entry name" value="XTALbg"/>
    <property type="match status" value="2"/>
</dbReference>
<dbReference type="InterPro" id="IPR014756">
    <property type="entry name" value="Ig_E-set"/>
</dbReference>
<dbReference type="GO" id="GO:2001287">
    <property type="term" value="P:negative regulation of caveolin-mediated endocytosis"/>
    <property type="evidence" value="ECO:0007669"/>
    <property type="project" value="TreeGrafter"/>
</dbReference>
<evidence type="ECO:0000256" key="18">
    <source>
        <dbReference type="ARBA" id="ARBA00025922"/>
    </source>
</evidence>
<dbReference type="GO" id="GO:0005813">
    <property type="term" value="C:centrosome"/>
    <property type="evidence" value="ECO:0007669"/>
    <property type="project" value="UniProtKB-SubCell"/>
</dbReference>
<comment type="function">
    <text evidence="19">Involved in synaptic functions in photoreceptor cells, the signal transduction in immune cells as a Src family kinase activator, endosome recycling, the uptake of bacteria and endocytosis, protein trafficking in sensory neurons and as lipid-binding chaperone with specificity for a diverse subset of myristoylated proteins. Specifically binds the myristoyl moiety of a subset of N-terminally myristoylated proteins and is required for their localization. Binds myristoylated GNAT1 and is required for G-protein localization and trafficking in sensory neurons. Probably plays a role in trafficking proteins in photoreceptor cells. Plays important roles in mediating Src family kinase signals for the completion of cytokinesis via RAB11A.</text>
</comment>
<dbReference type="GO" id="GO:0008289">
    <property type="term" value="F:lipid binding"/>
    <property type="evidence" value="ECO:0007669"/>
    <property type="project" value="UniProtKB-KW"/>
</dbReference>
<comment type="function">
    <text evidence="1">Crystallins are the dominant structural components of the vertebrate eye lens.</text>
</comment>
<dbReference type="GO" id="GO:0006897">
    <property type="term" value="P:endocytosis"/>
    <property type="evidence" value="ECO:0007669"/>
    <property type="project" value="UniProtKB-KW"/>
</dbReference>
<keyword evidence="12" id="KW-0273">Eye lens protein</keyword>
<accession>A0AAV2J1J0</accession>
<dbReference type="Pfam" id="PF05351">
    <property type="entry name" value="GMP_PDE_delta"/>
    <property type="match status" value="1"/>
</dbReference>
<dbReference type="Gene3D" id="2.60.20.10">
    <property type="entry name" value="Crystallins"/>
    <property type="match status" value="2"/>
</dbReference>
<dbReference type="SUPFAM" id="SSF49695">
    <property type="entry name" value="gamma-Crystallin-like"/>
    <property type="match status" value="1"/>
</dbReference>
<dbReference type="GO" id="GO:0000922">
    <property type="term" value="C:spindle pole"/>
    <property type="evidence" value="ECO:0007669"/>
    <property type="project" value="UniProtKB-SubCell"/>
</dbReference>
<dbReference type="GO" id="GO:0000281">
    <property type="term" value="P:mitotic cytokinesis"/>
    <property type="evidence" value="ECO:0007669"/>
    <property type="project" value="TreeGrafter"/>
</dbReference>
<evidence type="ECO:0000256" key="13">
    <source>
        <dbReference type="ARBA" id="ARBA00022737"/>
    </source>
</evidence>
<evidence type="ECO:0000256" key="17">
    <source>
        <dbReference type="ARBA" id="ARBA00023305"/>
    </source>
</evidence>
<evidence type="ECO:0000256" key="15">
    <source>
        <dbReference type="ARBA" id="ARBA00023121"/>
    </source>
</evidence>
<dbReference type="GO" id="GO:0007601">
    <property type="term" value="P:visual perception"/>
    <property type="evidence" value="ECO:0007669"/>
    <property type="project" value="UniProtKB-KW"/>
</dbReference>
<dbReference type="PRINTS" id="PR01367">
    <property type="entry name" value="BGCRYSTALLIN"/>
</dbReference>
<keyword evidence="10" id="KW-0254">Endocytosis</keyword>
<comment type="similarity">
    <text evidence="5">Belongs to the beta/gamma-crystallin family.</text>
</comment>
<evidence type="ECO:0000256" key="8">
    <source>
        <dbReference type="ARBA" id="ARBA00022490"/>
    </source>
</evidence>